<sequence length="208" mass="23952">MFRVVHQNFLCIEAHPLSDNHTFSLIRKCRIRIPTSRFDDDDDGGEKLIKKRGRRRRRINLNFHVCRAVEKESEFEVDPDKARESLRKLDEQLQSLSNKPINRPKIRGILSLSLCVCVSIYIYSCVCNLNFVDGLMNEEEASELDDARVQMKEERPKFSESSLAYLAFALLIFTIFYNVLFITVIKPSIDGPEPIEEPVAATSVRKAS</sequence>
<name>A0A4S4DCL3_CAMSN</name>
<protein>
    <recommendedName>
        <fullName evidence="4">Transmembrane protein</fullName>
    </recommendedName>
</protein>
<dbReference type="PANTHER" id="PTHR37716:SF1">
    <property type="entry name" value="OS07G0568900 PROTEIN"/>
    <property type="match status" value="1"/>
</dbReference>
<dbReference type="AlphaFoldDB" id="A0A4S4DCL3"/>
<dbReference type="EMBL" id="SDRB02011834">
    <property type="protein sequence ID" value="THF99883.1"/>
    <property type="molecule type" value="Genomic_DNA"/>
</dbReference>
<feature type="transmembrane region" description="Helical" evidence="1">
    <location>
        <begin position="109"/>
        <end position="131"/>
    </location>
</feature>
<proteinExistence type="predicted"/>
<keyword evidence="1" id="KW-0812">Transmembrane</keyword>
<keyword evidence="3" id="KW-1185">Reference proteome</keyword>
<evidence type="ECO:0000256" key="1">
    <source>
        <dbReference type="SAM" id="Phobius"/>
    </source>
</evidence>
<evidence type="ECO:0000313" key="3">
    <source>
        <dbReference type="Proteomes" id="UP000306102"/>
    </source>
</evidence>
<dbReference type="GO" id="GO:0009535">
    <property type="term" value="C:chloroplast thylakoid membrane"/>
    <property type="evidence" value="ECO:0007669"/>
    <property type="project" value="TreeGrafter"/>
</dbReference>
<feature type="transmembrane region" description="Helical" evidence="1">
    <location>
        <begin position="163"/>
        <end position="185"/>
    </location>
</feature>
<organism evidence="2 3">
    <name type="scientific">Camellia sinensis var. sinensis</name>
    <name type="common">China tea</name>
    <dbReference type="NCBI Taxonomy" id="542762"/>
    <lineage>
        <taxon>Eukaryota</taxon>
        <taxon>Viridiplantae</taxon>
        <taxon>Streptophyta</taxon>
        <taxon>Embryophyta</taxon>
        <taxon>Tracheophyta</taxon>
        <taxon>Spermatophyta</taxon>
        <taxon>Magnoliopsida</taxon>
        <taxon>eudicotyledons</taxon>
        <taxon>Gunneridae</taxon>
        <taxon>Pentapetalae</taxon>
        <taxon>asterids</taxon>
        <taxon>Ericales</taxon>
        <taxon>Theaceae</taxon>
        <taxon>Camellia</taxon>
    </lineage>
</organism>
<evidence type="ECO:0008006" key="4">
    <source>
        <dbReference type="Google" id="ProtNLM"/>
    </source>
</evidence>
<keyword evidence="1" id="KW-0472">Membrane</keyword>
<reference evidence="2 3" key="1">
    <citation type="journal article" date="2018" name="Proc. Natl. Acad. Sci. U.S.A.">
        <title>Draft genome sequence of Camellia sinensis var. sinensis provides insights into the evolution of the tea genome and tea quality.</title>
        <authorList>
            <person name="Wei C."/>
            <person name="Yang H."/>
            <person name="Wang S."/>
            <person name="Zhao J."/>
            <person name="Liu C."/>
            <person name="Gao L."/>
            <person name="Xia E."/>
            <person name="Lu Y."/>
            <person name="Tai Y."/>
            <person name="She G."/>
            <person name="Sun J."/>
            <person name="Cao H."/>
            <person name="Tong W."/>
            <person name="Gao Q."/>
            <person name="Li Y."/>
            <person name="Deng W."/>
            <person name="Jiang X."/>
            <person name="Wang W."/>
            <person name="Chen Q."/>
            <person name="Zhang S."/>
            <person name="Li H."/>
            <person name="Wu J."/>
            <person name="Wang P."/>
            <person name="Li P."/>
            <person name="Shi C."/>
            <person name="Zheng F."/>
            <person name="Jian J."/>
            <person name="Huang B."/>
            <person name="Shan D."/>
            <person name="Shi M."/>
            <person name="Fang C."/>
            <person name="Yue Y."/>
            <person name="Li F."/>
            <person name="Li D."/>
            <person name="Wei S."/>
            <person name="Han B."/>
            <person name="Jiang C."/>
            <person name="Yin Y."/>
            <person name="Xia T."/>
            <person name="Zhang Z."/>
            <person name="Bennetzen J.L."/>
            <person name="Zhao S."/>
            <person name="Wan X."/>
        </authorList>
    </citation>
    <scope>NUCLEOTIDE SEQUENCE [LARGE SCALE GENOMIC DNA]</scope>
    <source>
        <strain evidence="3">cv. Shuchazao</strain>
        <tissue evidence="2">Leaf</tissue>
    </source>
</reference>
<keyword evidence="1" id="KW-1133">Transmembrane helix</keyword>
<dbReference type="PANTHER" id="PTHR37716">
    <property type="entry name" value="OS07G0568900 PROTEIN"/>
    <property type="match status" value="1"/>
</dbReference>
<comment type="caution">
    <text evidence="2">The sequence shown here is derived from an EMBL/GenBank/DDBJ whole genome shotgun (WGS) entry which is preliminary data.</text>
</comment>
<evidence type="ECO:0000313" key="2">
    <source>
        <dbReference type="EMBL" id="THF99883.1"/>
    </source>
</evidence>
<accession>A0A4S4DCL3</accession>
<gene>
    <name evidence="2" type="ORF">TEA_021113</name>
</gene>
<dbReference type="Proteomes" id="UP000306102">
    <property type="component" value="Unassembled WGS sequence"/>
</dbReference>